<dbReference type="Pfam" id="PF10062">
    <property type="entry name" value="DUF2300"/>
    <property type="match status" value="2"/>
</dbReference>
<gene>
    <name evidence="3" type="ORF">DNK06_03650</name>
</gene>
<organism evidence="3 4">
    <name type="scientific">Phytopseudomonas daroniae</name>
    <dbReference type="NCBI Taxonomy" id="2487519"/>
    <lineage>
        <taxon>Bacteria</taxon>
        <taxon>Pseudomonadati</taxon>
        <taxon>Pseudomonadota</taxon>
        <taxon>Gammaproteobacteria</taxon>
        <taxon>Pseudomonadales</taxon>
        <taxon>Pseudomonadaceae</taxon>
        <taxon>Phytopseudomonas</taxon>
    </lineage>
</organism>
<feature type="domain" description="DUF2300" evidence="2">
    <location>
        <begin position="122"/>
        <end position="244"/>
    </location>
</feature>
<comment type="caution">
    <text evidence="3">The sequence shown here is derived from an EMBL/GenBank/DDBJ whole genome shotgun (WGS) entry which is preliminary data.</text>
</comment>
<reference evidence="3 4" key="1">
    <citation type="submission" date="2018-06" db="EMBL/GenBank/DDBJ databases">
        <title>Three novel Pseudomonas species isolated from symptomatic oak.</title>
        <authorList>
            <person name="Bueno-Gonzalez V."/>
            <person name="Brady C."/>
        </authorList>
    </citation>
    <scope>NUCLEOTIDE SEQUENCE [LARGE SCALE GENOMIC DNA]</scope>
    <source>
        <strain evidence="3 4">P9A</strain>
    </source>
</reference>
<dbReference type="Proteomes" id="UP000292302">
    <property type="component" value="Unassembled WGS sequence"/>
</dbReference>
<feature type="domain" description="DUF2300" evidence="2">
    <location>
        <begin position="450"/>
        <end position="570"/>
    </location>
</feature>
<keyword evidence="4" id="KW-1185">Reference proteome</keyword>
<dbReference type="EMBL" id="QJUI01000003">
    <property type="protein sequence ID" value="TBU82661.1"/>
    <property type="molecule type" value="Genomic_DNA"/>
</dbReference>
<feature type="domain" description="Sporulation stage II protein D amidase enhancer LytB N-terminal" evidence="1">
    <location>
        <begin position="351"/>
        <end position="407"/>
    </location>
</feature>
<dbReference type="AlphaFoldDB" id="A0A4Q9QPZ7"/>
<evidence type="ECO:0000259" key="1">
    <source>
        <dbReference type="Pfam" id="PF08486"/>
    </source>
</evidence>
<sequence length="587" mass="65734">MYYSYSRARPRSLFRLFLRGRHRYCAGCLAHVFQRPAKRFIFASLALLSAFSGLATAAEAPLSLAWKTADGSELLRLDRQRVIGRELLPDTLQAPLGSLWKLFVYAYLVDNKQPDAGYQCRGQNKDEVYCCDPGERIERDRALVQSCGLYFEQSNLQLDNSDWSHYWQARQAPLWIADRQQLAPQTPVPVHQLLDQLAHLPAQQEARKVLLDVTLNSAEGMAASALGGRLRVKTWSWLADGDPQARQGGFAGWLVDGTPLWAGGSGTSMMVLKQHAEMLGEVLPTPWPSDAGRCVEVRLFARYPVRQLRRAGSEKPVEPGALNGQYEVEFSNGNRLPIESSGELFLERVGEGLQLTAHLPREDYVARVLDREASAQPAEAAKALAVSIRTYLLQNAGRRGECLTIDDSSVNQRVAPRPASQGARDIAAWTADLVLAGTAVTYHSNQPGSDRLAWSQAVEQAGTGLRYDAILARAFPRATLSRWDKPVAACQPLPAAEQWLRKQRRDWRQRLDAEPGYEEIQQFAVCQLASGRPYVDRERQRIYVRGFFSLQDRLDLTHEYLHLAFAAHPNGQDETYVEGLARTLLLE</sequence>
<evidence type="ECO:0000259" key="2">
    <source>
        <dbReference type="Pfam" id="PF10062"/>
    </source>
</evidence>
<accession>A0A4Q9QPZ7</accession>
<evidence type="ECO:0000313" key="3">
    <source>
        <dbReference type="EMBL" id="TBU82661.1"/>
    </source>
</evidence>
<protein>
    <submittedName>
        <fullName evidence="3">DUF2300 domain-containing protein</fullName>
    </submittedName>
</protein>
<dbReference type="InterPro" id="IPR013693">
    <property type="entry name" value="SpoIID/LytB_N"/>
</dbReference>
<dbReference type="Pfam" id="PF08486">
    <property type="entry name" value="SpoIID"/>
    <property type="match status" value="1"/>
</dbReference>
<proteinExistence type="predicted"/>
<name>A0A4Q9QPZ7_9GAMM</name>
<dbReference type="InterPro" id="IPR018748">
    <property type="entry name" value="DUF2300_secreted"/>
</dbReference>
<evidence type="ECO:0000313" key="4">
    <source>
        <dbReference type="Proteomes" id="UP000292302"/>
    </source>
</evidence>
<dbReference type="OrthoDB" id="7017274at2"/>